<keyword evidence="2" id="KW-1185">Reference proteome</keyword>
<protein>
    <submittedName>
        <fullName evidence="1">Uncharacterized protein</fullName>
    </submittedName>
</protein>
<comment type="caution">
    <text evidence="1">The sequence shown here is derived from an EMBL/GenBank/DDBJ whole genome shotgun (WGS) entry which is preliminary data.</text>
</comment>
<evidence type="ECO:0000313" key="2">
    <source>
        <dbReference type="Proteomes" id="UP000735302"/>
    </source>
</evidence>
<proteinExistence type="predicted"/>
<gene>
    <name evidence="1" type="ORF">PoB_007479600</name>
</gene>
<reference evidence="1 2" key="1">
    <citation type="journal article" date="2021" name="Elife">
        <title>Chloroplast acquisition without the gene transfer in kleptoplastic sea slugs, Plakobranchus ocellatus.</title>
        <authorList>
            <person name="Maeda T."/>
            <person name="Takahashi S."/>
            <person name="Yoshida T."/>
            <person name="Shimamura S."/>
            <person name="Takaki Y."/>
            <person name="Nagai Y."/>
            <person name="Toyoda A."/>
            <person name="Suzuki Y."/>
            <person name="Arimoto A."/>
            <person name="Ishii H."/>
            <person name="Satoh N."/>
            <person name="Nishiyama T."/>
            <person name="Hasebe M."/>
            <person name="Maruyama T."/>
            <person name="Minagawa J."/>
            <person name="Obokata J."/>
            <person name="Shigenobu S."/>
        </authorList>
    </citation>
    <scope>NUCLEOTIDE SEQUENCE [LARGE SCALE GENOMIC DNA]</scope>
</reference>
<organism evidence="1 2">
    <name type="scientific">Plakobranchus ocellatus</name>
    <dbReference type="NCBI Taxonomy" id="259542"/>
    <lineage>
        <taxon>Eukaryota</taxon>
        <taxon>Metazoa</taxon>
        <taxon>Spiralia</taxon>
        <taxon>Lophotrochozoa</taxon>
        <taxon>Mollusca</taxon>
        <taxon>Gastropoda</taxon>
        <taxon>Heterobranchia</taxon>
        <taxon>Euthyneura</taxon>
        <taxon>Panpulmonata</taxon>
        <taxon>Sacoglossa</taxon>
        <taxon>Placobranchoidea</taxon>
        <taxon>Plakobranchidae</taxon>
        <taxon>Plakobranchus</taxon>
    </lineage>
</organism>
<dbReference type="EMBL" id="BLXT01008384">
    <property type="protein sequence ID" value="GFO48291.1"/>
    <property type="molecule type" value="Genomic_DNA"/>
</dbReference>
<sequence>MIEDYFVLITVQRKLTSSFQPSPFQDVGSGVYPGTRMFLQQTQRIHRAADLNQVKLYDQCNGFKMRFLVETLDALDKIERRDCHGVFNILYLVFKALGSYPQNGRGKKREPSRPSRQPVFCSLSFH</sequence>
<evidence type="ECO:0000313" key="1">
    <source>
        <dbReference type="EMBL" id="GFO48291.1"/>
    </source>
</evidence>
<dbReference type="AlphaFoldDB" id="A0AAV4DVX9"/>
<name>A0AAV4DVX9_9GAST</name>
<accession>A0AAV4DVX9</accession>
<dbReference type="Proteomes" id="UP000735302">
    <property type="component" value="Unassembled WGS sequence"/>
</dbReference>